<comment type="caution">
    <text evidence="1">The sequence shown here is derived from an EMBL/GenBank/DDBJ whole genome shotgun (WGS) entry which is preliminary data.</text>
</comment>
<evidence type="ECO:0000313" key="1">
    <source>
        <dbReference type="EMBL" id="KAK2183857.1"/>
    </source>
</evidence>
<name>A0AAD9UBN8_RIDPI</name>
<dbReference type="AlphaFoldDB" id="A0AAD9UBN8"/>
<dbReference type="Proteomes" id="UP001209878">
    <property type="component" value="Unassembled WGS sequence"/>
</dbReference>
<reference evidence="1" key="1">
    <citation type="journal article" date="2023" name="Mol. Biol. Evol.">
        <title>Third-Generation Sequencing Reveals the Adaptive Role of the Epigenome in Three Deep-Sea Polychaetes.</title>
        <authorList>
            <person name="Perez M."/>
            <person name="Aroh O."/>
            <person name="Sun Y."/>
            <person name="Lan Y."/>
            <person name="Juniper S.K."/>
            <person name="Young C.R."/>
            <person name="Angers B."/>
            <person name="Qian P.Y."/>
        </authorList>
    </citation>
    <scope>NUCLEOTIDE SEQUENCE</scope>
    <source>
        <strain evidence="1">R07B-5</strain>
    </source>
</reference>
<gene>
    <name evidence="1" type="ORF">NP493_294g02004</name>
</gene>
<keyword evidence="2" id="KW-1185">Reference proteome</keyword>
<accession>A0AAD9UBN8</accession>
<dbReference type="EMBL" id="JAODUO010000293">
    <property type="protein sequence ID" value="KAK2183857.1"/>
    <property type="molecule type" value="Genomic_DNA"/>
</dbReference>
<evidence type="ECO:0000313" key="2">
    <source>
        <dbReference type="Proteomes" id="UP001209878"/>
    </source>
</evidence>
<protein>
    <submittedName>
        <fullName evidence="1">Uncharacterized protein</fullName>
    </submittedName>
</protein>
<organism evidence="1 2">
    <name type="scientific">Ridgeia piscesae</name>
    <name type="common">Tubeworm</name>
    <dbReference type="NCBI Taxonomy" id="27915"/>
    <lineage>
        <taxon>Eukaryota</taxon>
        <taxon>Metazoa</taxon>
        <taxon>Spiralia</taxon>
        <taxon>Lophotrochozoa</taxon>
        <taxon>Annelida</taxon>
        <taxon>Polychaeta</taxon>
        <taxon>Sedentaria</taxon>
        <taxon>Canalipalpata</taxon>
        <taxon>Sabellida</taxon>
        <taxon>Siboglinidae</taxon>
        <taxon>Ridgeia</taxon>
    </lineage>
</organism>
<sequence length="161" mass="17499">MCSSVTRRAFAVVRTLFQFASSAVLAGSAHAYVFFAMRSRVTRKAFANVGIICPFARSSVVARVAPTRTNSWPVAVISAVWSKPHCDVFKIVFGPHILHRAAATTCQFLGDKSETNKHTTVFVIVVTVSSPSLSASLSLSALPCVYALIRINDHNLYAILR</sequence>
<proteinExistence type="predicted"/>